<dbReference type="Pfam" id="PF18296">
    <property type="entry name" value="MID_MedPIWI"/>
    <property type="match status" value="1"/>
</dbReference>
<keyword evidence="7 11" id="KW-0804">Transcription</keyword>
<keyword evidence="17" id="KW-1185">Reference proteome</keyword>
<comment type="subcellular location">
    <subcellularLocation>
        <location evidence="1 11">Nucleus</location>
    </subcellularLocation>
</comment>
<feature type="region of interest" description="Disordered" evidence="12">
    <location>
        <begin position="428"/>
        <end position="491"/>
    </location>
</feature>
<evidence type="ECO:0000256" key="8">
    <source>
        <dbReference type="ARBA" id="ARBA00023242"/>
    </source>
</evidence>
<keyword evidence="6 11" id="KW-0010">Activator</keyword>
<dbReference type="InterPro" id="IPR041285">
    <property type="entry name" value="MID_MedPIWI"/>
</dbReference>
<feature type="region of interest" description="Disordered" evidence="12">
    <location>
        <begin position="146"/>
        <end position="175"/>
    </location>
</feature>
<feature type="region of interest" description="Disordered" evidence="12">
    <location>
        <begin position="28"/>
        <end position="51"/>
    </location>
</feature>
<dbReference type="OrthoDB" id="339764at2759"/>
<evidence type="ECO:0000259" key="14">
    <source>
        <dbReference type="Pfam" id="PF11597"/>
    </source>
</evidence>
<feature type="compositionally biased region" description="Low complexity" evidence="12">
    <location>
        <begin position="459"/>
        <end position="471"/>
    </location>
</feature>
<evidence type="ECO:0000259" key="13">
    <source>
        <dbReference type="Pfam" id="PF06333"/>
    </source>
</evidence>
<evidence type="ECO:0000256" key="5">
    <source>
        <dbReference type="ARBA" id="ARBA00023015"/>
    </source>
</evidence>
<dbReference type="Proteomes" id="UP000664203">
    <property type="component" value="Unassembled WGS sequence"/>
</dbReference>
<dbReference type="Pfam" id="PF06333">
    <property type="entry name" value="Med13_C"/>
    <property type="match status" value="1"/>
</dbReference>
<dbReference type="PANTHER" id="PTHR48249:SF3">
    <property type="entry name" value="MEDIATOR OF RNA POLYMERASE II TRANSCRIPTION SUBUNIT 13"/>
    <property type="match status" value="1"/>
</dbReference>
<dbReference type="InterPro" id="IPR009401">
    <property type="entry name" value="Med13_C"/>
</dbReference>
<dbReference type="GO" id="GO:0003713">
    <property type="term" value="F:transcription coactivator activity"/>
    <property type="evidence" value="ECO:0007669"/>
    <property type="project" value="TreeGrafter"/>
</dbReference>
<evidence type="ECO:0000256" key="11">
    <source>
        <dbReference type="RuleBase" id="RU364134"/>
    </source>
</evidence>
<keyword evidence="8 11" id="KW-0539">Nucleus</keyword>
<comment type="caution">
    <text evidence="16">The sequence shown here is derived from an EMBL/GenBank/DDBJ whole genome shotgun (WGS) entry which is preliminary data.</text>
</comment>
<evidence type="ECO:0000313" key="17">
    <source>
        <dbReference type="Proteomes" id="UP000664203"/>
    </source>
</evidence>
<evidence type="ECO:0000259" key="15">
    <source>
        <dbReference type="Pfam" id="PF18296"/>
    </source>
</evidence>
<name>A0A8H3FQW2_9LECA</name>
<evidence type="ECO:0000256" key="9">
    <source>
        <dbReference type="ARBA" id="ARBA00025661"/>
    </source>
</evidence>
<dbReference type="InterPro" id="IPR051139">
    <property type="entry name" value="Mediator_complx_sub13"/>
</dbReference>
<protein>
    <recommendedName>
        <fullName evidence="3 11">Mediator of RNA polymerase II transcription subunit 13</fullName>
    </recommendedName>
    <alternativeName>
        <fullName evidence="10 11">Mediator complex subunit 13</fullName>
    </alternativeName>
</protein>
<comment type="subunit">
    <text evidence="11">Component of the SRB8-11 complex, which itself associates with the Mediator complex.</text>
</comment>
<evidence type="ECO:0000256" key="2">
    <source>
        <dbReference type="ARBA" id="ARBA00009354"/>
    </source>
</evidence>
<dbReference type="GO" id="GO:0045944">
    <property type="term" value="P:positive regulation of transcription by RNA polymerase II"/>
    <property type="evidence" value="ECO:0007669"/>
    <property type="project" value="TreeGrafter"/>
</dbReference>
<dbReference type="InterPro" id="IPR021643">
    <property type="entry name" value="Mediator_Med13_N"/>
</dbReference>
<accession>A0A8H3FQW2</accession>
<feature type="region of interest" description="Disordered" evidence="12">
    <location>
        <begin position="1281"/>
        <end position="1328"/>
    </location>
</feature>
<comment type="similarity">
    <text evidence="2 11">Belongs to the Mediator complex subunit 13 family.</text>
</comment>
<sequence>MDFPNDIATNVFQVGDIKEIHWAFYTQRPKDESDESDCQNRSSSEEEDEEGLAQLLQSAEQTLREDGRHVLLDKDKAGVWIFSLSQALDESIAQDLDGLESTHVGHMRSGNVVAASSSNMSAPPTIKTARSTSSVSAAIGELNTQAYGSSASSNTQSSIPEPDHKKKETSGAGQDHSVSEVYSNLISALSCSLSHALGKEQGWIQVGPFECIDARTLGDDLFESVELRSWVATTTKLSFDVKWLSSGTLLISFFQDRLPRHTRVSAMLLNDENLTELAVGSLLLLSPFGIRCQYVGTEDPLKSDVQRKSIAQAKDTILSRLAQQGTRNLQNLTWVRVQMGRELNLAVGSAVSLWPAQLCLCKDVMTPVSGKDGQSFNWSILDGSMDPLEEAESWFLGKAARTEALEARMQEEDRGAQVMKDVEDTDDEDALSPLGIQMDPGVTPQDVSGIYPTPPDGLPPGLLGSSNSNNLQSRDYEEEEKELQPSDKACGDYDGQEDDDLFGDMDIDLFASNGLTEADFSFFDEPDLIDEDLRETGQAMTINDMNETTDQATVFDEPGLTTTPYERRDSGSDRDIFEAQKDIIVKQENGHVLPTTVNNSPDTAYDKALESTANKGNIDYGQLDLHIGTTFRDLHGGQRGSFEHVPFQGSTFKFDDKYNIQGRFAFDVDELPIHTKRGDLPSYNENRFLKFSTYPWKSSMEDIVDTDEEEEAAFFLESSDGHNAMDPSLESEVEPSRKRKREQLEENDHPVTPSSSIPPGDSPAGFAQTELDDPASGVSVPNALEQTNNTSDFEPQFYERPKPSFTGRRQAFVEVARLIAHQAVSGLFQSQSETSEETNLMREIVPDRSLHNTMARLLSTFFPTSKGCSLKEYVSLGEKNPATISREEAVLNQRGLKPTHMAGGLTAMRQSIFKLDSPYTRVRRNGVSTEISASALSFWEELSLGPSHETKDIDVFCVCPKNKYIEEGVMAFLNMTKAAYQSCNLGSHDLGASITDHSERIVTALMDATTPDSFLQNIASTCEGLGTKLPGLGLQSGTIVVYIINPFDDQRYLPGLCDALLKLPSSYHAALEKRRLERYNDLVIQMVPLDLVWSPECIVVRSPTDYRRLAFAVYNECGREPYFMGAPAVRLAKAVPKTIDFKLVSESSAPFMQSDNCVHVSYTWSATSEWVTASWTDNLGVLSWDGCYWLGKDEEKPWKPFYETAKEILETSFEMLHPPNAPWRIFICKDSPVLKMENDVWLRALADSSRPSTSCTILTVDAKTLLTFPYSDLERSSSDLAPGLLATPGATPATPQTNAPSPDISGLGLTPAGNVAQGGTPPANAAFGDHDSEARLIDVTDETWGVIMDGILDDLNTPSDKSPSLASGYLVKRAGARDEDGLIALGLNLIHGQKPYKTVLKEVLGLYRNLATLARVRGVVHPVKSVLPLHVAAARKAWKMLSETMRYEPERPMR</sequence>
<feature type="domain" description="Mediator complex subunit Med13 C-terminal" evidence="13">
    <location>
        <begin position="1126"/>
        <end position="1434"/>
    </location>
</feature>
<evidence type="ECO:0000256" key="1">
    <source>
        <dbReference type="ARBA" id="ARBA00004123"/>
    </source>
</evidence>
<feature type="domain" description="MID" evidence="15">
    <location>
        <begin position="951"/>
        <end position="1119"/>
    </location>
</feature>
<keyword evidence="5 11" id="KW-0805">Transcription regulation</keyword>
<dbReference type="GO" id="GO:0016592">
    <property type="term" value="C:mediator complex"/>
    <property type="evidence" value="ECO:0007669"/>
    <property type="project" value="InterPro"/>
</dbReference>
<gene>
    <name evidence="16" type="primary">SSN2</name>
    <name evidence="16" type="ORF">ALECFALPRED_003392</name>
</gene>
<evidence type="ECO:0000313" key="16">
    <source>
        <dbReference type="EMBL" id="CAF9926218.1"/>
    </source>
</evidence>
<evidence type="ECO:0000256" key="10">
    <source>
        <dbReference type="ARBA" id="ARBA00032008"/>
    </source>
</evidence>
<dbReference type="EMBL" id="CAJPDR010000212">
    <property type="protein sequence ID" value="CAF9926218.1"/>
    <property type="molecule type" value="Genomic_DNA"/>
</dbReference>
<proteinExistence type="inferred from homology"/>
<feature type="compositionally biased region" description="Low complexity" evidence="12">
    <location>
        <begin position="1281"/>
        <end position="1295"/>
    </location>
</feature>
<dbReference type="PANTHER" id="PTHR48249">
    <property type="entry name" value="MEDIATOR OF RNA POLYMERASE II TRANSCRIPTION SUBUNIT 13"/>
    <property type="match status" value="1"/>
</dbReference>
<evidence type="ECO:0000256" key="7">
    <source>
        <dbReference type="ARBA" id="ARBA00023163"/>
    </source>
</evidence>
<feature type="compositionally biased region" description="Polar residues" evidence="12">
    <location>
        <begin position="146"/>
        <end position="159"/>
    </location>
</feature>
<comment type="function">
    <text evidence="9 11">Component of the SRB8-11 complex. The SRB8-11 complex is a regulatory module of the Mediator complex which is itself involved in regulation of basal and activated RNA polymerase II-dependent transcription. The SRB8-11 complex may be involved in the transcriptional repression of a subset of genes regulated by Mediator. It may inhibit the association of the Mediator complex with RNA polymerase II to form the holoenzyme complex.</text>
</comment>
<feature type="compositionally biased region" description="Polar residues" evidence="12">
    <location>
        <begin position="784"/>
        <end position="793"/>
    </location>
</feature>
<feature type="region of interest" description="Disordered" evidence="12">
    <location>
        <begin position="717"/>
        <end position="803"/>
    </location>
</feature>
<evidence type="ECO:0000256" key="12">
    <source>
        <dbReference type="SAM" id="MobiDB-lite"/>
    </source>
</evidence>
<evidence type="ECO:0000256" key="6">
    <source>
        <dbReference type="ARBA" id="ARBA00023159"/>
    </source>
</evidence>
<feature type="compositionally biased region" description="Basic and acidic residues" evidence="12">
    <location>
        <begin position="482"/>
        <end position="491"/>
    </location>
</feature>
<dbReference type="Pfam" id="PF11597">
    <property type="entry name" value="Med13_N"/>
    <property type="match status" value="1"/>
</dbReference>
<feature type="domain" description="Mediator complex subunit Med13 N-terminal" evidence="14">
    <location>
        <begin position="1"/>
        <end position="361"/>
    </location>
</feature>
<evidence type="ECO:0000256" key="3">
    <source>
        <dbReference type="ARBA" id="ARBA00019618"/>
    </source>
</evidence>
<evidence type="ECO:0000256" key="4">
    <source>
        <dbReference type="ARBA" id="ARBA00022491"/>
    </source>
</evidence>
<keyword evidence="4 11" id="KW-0678">Repressor</keyword>
<organism evidence="16 17">
    <name type="scientific">Alectoria fallacina</name>
    <dbReference type="NCBI Taxonomy" id="1903189"/>
    <lineage>
        <taxon>Eukaryota</taxon>
        <taxon>Fungi</taxon>
        <taxon>Dikarya</taxon>
        <taxon>Ascomycota</taxon>
        <taxon>Pezizomycotina</taxon>
        <taxon>Lecanoromycetes</taxon>
        <taxon>OSLEUM clade</taxon>
        <taxon>Lecanoromycetidae</taxon>
        <taxon>Lecanorales</taxon>
        <taxon>Lecanorineae</taxon>
        <taxon>Parmeliaceae</taxon>
        <taxon>Alectoria</taxon>
    </lineage>
</organism>
<reference evidence="16" key="1">
    <citation type="submission" date="2021-03" db="EMBL/GenBank/DDBJ databases">
        <authorList>
            <person name="Tagirdzhanova G."/>
        </authorList>
    </citation>
    <scope>NUCLEOTIDE SEQUENCE</scope>
</reference>